<name>A0A9N8VHD7_9GLOM</name>
<comment type="caution">
    <text evidence="2">The sequence shown here is derived from an EMBL/GenBank/DDBJ whole genome shotgun (WGS) entry which is preliminary data.</text>
</comment>
<sequence>MGPAPVRTFSSSLSSAPSSSTSSPYCYQRYQYYYIRIEFLFLRSIDFLFPSSRSSPSP</sequence>
<dbReference type="AlphaFoldDB" id="A0A9N8VHD7"/>
<dbReference type="EMBL" id="CAJVPK010000128">
    <property type="protein sequence ID" value="CAG8454974.1"/>
    <property type="molecule type" value="Genomic_DNA"/>
</dbReference>
<proteinExistence type="predicted"/>
<gene>
    <name evidence="2" type="ORF">DEBURN_LOCUS2363</name>
</gene>
<evidence type="ECO:0000313" key="2">
    <source>
        <dbReference type="EMBL" id="CAG8454974.1"/>
    </source>
</evidence>
<accession>A0A9N8VHD7</accession>
<protein>
    <submittedName>
        <fullName evidence="2">11330_t:CDS:1</fullName>
    </submittedName>
</protein>
<evidence type="ECO:0000313" key="3">
    <source>
        <dbReference type="Proteomes" id="UP000789706"/>
    </source>
</evidence>
<organism evidence="2 3">
    <name type="scientific">Diversispora eburnea</name>
    <dbReference type="NCBI Taxonomy" id="1213867"/>
    <lineage>
        <taxon>Eukaryota</taxon>
        <taxon>Fungi</taxon>
        <taxon>Fungi incertae sedis</taxon>
        <taxon>Mucoromycota</taxon>
        <taxon>Glomeromycotina</taxon>
        <taxon>Glomeromycetes</taxon>
        <taxon>Diversisporales</taxon>
        <taxon>Diversisporaceae</taxon>
        <taxon>Diversispora</taxon>
    </lineage>
</organism>
<feature type="region of interest" description="Disordered" evidence="1">
    <location>
        <begin position="1"/>
        <end position="24"/>
    </location>
</feature>
<keyword evidence="3" id="KW-1185">Reference proteome</keyword>
<reference evidence="2" key="1">
    <citation type="submission" date="2021-06" db="EMBL/GenBank/DDBJ databases">
        <authorList>
            <person name="Kallberg Y."/>
            <person name="Tangrot J."/>
            <person name="Rosling A."/>
        </authorList>
    </citation>
    <scope>NUCLEOTIDE SEQUENCE</scope>
    <source>
        <strain evidence="2">AZ414A</strain>
    </source>
</reference>
<evidence type="ECO:0000256" key="1">
    <source>
        <dbReference type="SAM" id="MobiDB-lite"/>
    </source>
</evidence>
<feature type="compositionally biased region" description="Low complexity" evidence="1">
    <location>
        <begin position="10"/>
        <end position="24"/>
    </location>
</feature>
<dbReference type="Proteomes" id="UP000789706">
    <property type="component" value="Unassembled WGS sequence"/>
</dbReference>